<reference evidence="1 2" key="1">
    <citation type="submission" date="2012-07" db="EMBL/GenBank/DDBJ databases">
        <authorList>
            <person name="Durkin A.S."/>
            <person name="McCorrison J."/>
            <person name="Torralba M."/>
            <person name="Gillis M."/>
            <person name="Methe B."/>
            <person name="Sutton G."/>
            <person name="Nelson K.E."/>
        </authorList>
    </citation>
    <scope>NUCLEOTIDE SEQUENCE [LARGE SCALE GENOMIC DNA]</scope>
    <source>
        <strain evidence="1 2">OBRC8</strain>
    </source>
</reference>
<keyword evidence="2" id="KW-1185">Reference proteome</keyword>
<accession>J5URX7</accession>
<organism evidence="1 2">
    <name type="scientific">Peptoanaerobacter stomatis</name>
    <dbReference type="NCBI Taxonomy" id="796937"/>
    <lineage>
        <taxon>Bacteria</taxon>
        <taxon>Bacillati</taxon>
        <taxon>Bacillota</taxon>
        <taxon>Clostridia</taxon>
        <taxon>Peptostreptococcales</taxon>
        <taxon>Filifactoraceae</taxon>
        <taxon>Peptoanaerobacter</taxon>
    </lineage>
</organism>
<evidence type="ECO:0000313" key="1">
    <source>
        <dbReference type="EMBL" id="EJU24629.1"/>
    </source>
</evidence>
<dbReference type="Proteomes" id="UP000005244">
    <property type="component" value="Unassembled WGS sequence"/>
</dbReference>
<dbReference type="AlphaFoldDB" id="J5URX7"/>
<proteinExistence type="predicted"/>
<protein>
    <submittedName>
        <fullName evidence="1">Uncharacterized protein</fullName>
    </submittedName>
</protein>
<dbReference type="EMBL" id="ALNK01000005">
    <property type="protein sequence ID" value="EJU24629.1"/>
    <property type="molecule type" value="Genomic_DNA"/>
</dbReference>
<gene>
    <name evidence="1" type="ORF">HMPREF1143_1255</name>
</gene>
<evidence type="ECO:0000313" key="2">
    <source>
        <dbReference type="Proteomes" id="UP000005244"/>
    </source>
</evidence>
<name>J5URX7_9FIRM</name>
<comment type="caution">
    <text evidence="1">The sequence shown here is derived from an EMBL/GenBank/DDBJ whole genome shotgun (WGS) entry which is preliminary data.</text>
</comment>
<sequence>MKSLPFSLQYFYIYSSKISAILSSFFSLESMYKEILCTVY</sequence>